<keyword evidence="5 9" id="KW-0812">Transmembrane</keyword>
<evidence type="ECO:0000313" key="10">
    <source>
        <dbReference type="EMBL" id="AYC64963.1"/>
    </source>
</evidence>
<gene>
    <name evidence="9 10" type="primary">psaJ</name>
</gene>
<comment type="similarity">
    <text evidence="3 9">Belongs to the PsaJ family.</text>
</comment>
<reference evidence="10" key="1">
    <citation type="submission" date="2018-07" db="EMBL/GenBank/DDBJ databases">
        <authorList>
            <person name="Quirk P.G."/>
            <person name="Krulwich T.A."/>
        </authorList>
    </citation>
    <scope>NUCLEOTIDE SEQUENCE</scope>
</reference>
<geneLocation type="chloroplast" evidence="10"/>
<evidence type="ECO:0000256" key="8">
    <source>
        <dbReference type="ARBA" id="ARBA00033429"/>
    </source>
</evidence>
<proteinExistence type="inferred from homology"/>
<keyword evidence="9" id="KW-0602">Photosynthesis</keyword>
<evidence type="ECO:0000256" key="7">
    <source>
        <dbReference type="ARBA" id="ARBA00023136"/>
    </source>
</evidence>
<protein>
    <recommendedName>
        <fullName evidence="4 9">Photosystem I reaction center subunit IX</fullName>
    </recommendedName>
    <alternativeName>
        <fullName evidence="8 9">PSI-J</fullName>
    </alternativeName>
</protein>
<keyword evidence="9" id="KW-0793">Thylakoid</keyword>
<dbReference type="GO" id="GO:0015979">
    <property type="term" value="P:photosynthesis"/>
    <property type="evidence" value="ECO:0007669"/>
    <property type="project" value="UniProtKB-UniRule"/>
</dbReference>
<evidence type="ECO:0000256" key="2">
    <source>
        <dbReference type="ARBA" id="ARBA00004167"/>
    </source>
</evidence>
<dbReference type="HAMAP" id="MF_00522">
    <property type="entry name" value="PSI_PsaJ"/>
    <property type="match status" value="1"/>
</dbReference>
<evidence type="ECO:0000256" key="1">
    <source>
        <dbReference type="ARBA" id="ARBA00002115"/>
    </source>
</evidence>
<keyword evidence="7 9" id="KW-0472">Membrane</keyword>
<dbReference type="InterPro" id="IPR036062">
    <property type="entry name" value="PSI_PsaJ_sf"/>
</dbReference>
<reference evidence="10" key="2">
    <citation type="journal article" date="2019" name="Mol. Phylogenet. Evol.">
        <title>Reassessment of the classification of bryopsidales (chlorophyta) based on chloroplast phylogenomic analyses.</title>
        <authorList>
            <person name="Cremen M.C."/>
            <person name="Leliaert F."/>
            <person name="West J."/>
            <person name="Lam D.W."/>
            <person name="Shimada S."/>
            <person name="Lopez-Bautista J.M."/>
            <person name="Verbruggen H."/>
        </authorList>
    </citation>
    <scope>NUCLEOTIDE SEQUENCE</scope>
</reference>
<evidence type="ECO:0000256" key="3">
    <source>
        <dbReference type="ARBA" id="ARBA00006318"/>
    </source>
</evidence>
<evidence type="ECO:0000256" key="4">
    <source>
        <dbReference type="ARBA" id="ARBA00019868"/>
    </source>
</evidence>
<dbReference type="AlphaFoldDB" id="A0A386AZX4"/>
<keyword evidence="10" id="KW-0150">Chloroplast</keyword>
<dbReference type="PANTHER" id="PTHR36082:SF2">
    <property type="entry name" value="PHOTOSYSTEM I REACTION CENTER SUBUNIT IX"/>
    <property type="match status" value="1"/>
</dbReference>
<dbReference type="GeneID" id="38278790"/>
<sequence>MKNLLLYISSAPVISTLFLILISGIIIEINRYFPDPLIFAF</sequence>
<dbReference type="Gene3D" id="1.20.5.510">
    <property type="entry name" value="Single helix bin"/>
    <property type="match status" value="1"/>
</dbReference>
<keyword evidence="10" id="KW-0934">Plastid</keyword>
<name>A0A386AZX4_9CHLO</name>
<dbReference type="EMBL" id="MH591104">
    <property type="protein sequence ID" value="AYC64963.1"/>
    <property type="molecule type" value="Genomic_DNA"/>
</dbReference>
<comment type="function">
    <text evidence="1 9">May help in the organization of the PsaE and PsaF subunits.</text>
</comment>
<dbReference type="RefSeq" id="YP_009518983.1">
    <property type="nucleotide sequence ID" value="NC_039521.1"/>
</dbReference>
<evidence type="ECO:0000256" key="6">
    <source>
        <dbReference type="ARBA" id="ARBA00022989"/>
    </source>
</evidence>
<dbReference type="GO" id="GO:0009522">
    <property type="term" value="C:photosystem I"/>
    <property type="evidence" value="ECO:0007669"/>
    <property type="project" value="UniProtKB-KW"/>
</dbReference>
<accession>A0A386AZX4</accession>
<organism evidence="10">
    <name type="scientific">Boodleopsis sp. H.0758</name>
    <dbReference type="NCBI Taxonomy" id="2320802"/>
    <lineage>
        <taxon>Eukaryota</taxon>
        <taxon>Viridiplantae</taxon>
        <taxon>Chlorophyta</taxon>
        <taxon>core chlorophytes</taxon>
        <taxon>Ulvophyceae</taxon>
        <taxon>TCBD clade</taxon>
        <taxon>Bryopsidales</taxon>
        <taxon>Halimedineae</taxon>
        <taxon>Halimedaceae</taxon>
        <taxon>Rhipileae</taxon>
        <taxon>Boodleopsis</taxon>
    </lineage>
</organism>
<dbReference type="InterPro" id="IPR002615">
    <property type="entry name" value="PSI_PsaJ"/>
</dbReference>
<dbReference type="Pfam" id="PF01701">
    <property type="entry name" value="PSI_PsaJ"/>
    <property type="match status" value="1"/>
</dbReference>
<comment type="subcellular location">
    <subcellularLocation>
        <location evidence="2">Membrane</location>
        <topology evidence="2">Single-pass membrane protein</topology>
    </subcellularLocation>
    <subcellularLocation>
        <location evidence="9">Plastid</location>
        <location evidence="9">Chloroplast thylakoid membrane</location>
        <topology evidence="9">Single-pass membrane protein</topology>
    </subcellularLocation>
</comment>
<keyword evidence="9" id="KW-0603">Photosystem I</keyword>
<evidence type="ECO:0000256" key="9">
    <source>
        <dbReference type="HAMAP-Rule" id="MF_00522"/>
    </source>
</evidence>
<dbReference type="PANTHER" id="PTHR36082">
    <property type="match status" value="1"/>
</dbReference>
<dbReference type="SUPFAM" id="SSF81544">
    <property type="entry name" value="Subunit IX of photosystem I reaction centre, PsaJ"/>
    <property type="match status" value="1"/>
</dbReference>
<dbReference type="GO" id="GO:0009535">
    <property type="term" value="C:chloroplast thylakoid membrane"/>
    <property type="evidence" value="ECO:0007669"/>
    <property type="project" value="UniProtKB-SubCell"/>
</dbReference>
<keyword evidence="6 9" id="KW-1133">Transmembrane helix</keyword>
<evidence type="ECO:0000256" key="5">
    <source>
        <dbReference type="ARBA" id="ARBA00022692"/>
    </source>
</evidence>